<evidence type="ECO:0008006" key="4">
    <source>
        <dbReference type="Google" id="ProtNLM"/>
    </source>
</evidence>
<dbReference type="EMBL" id="BAABGZ010000003">
    <property type="protein sequence ID" value="GAA4346180.1"/>
    <property type="molecule type" value="Genomic_DNA"/>
</dbReference>
<evidence type="ECO:0000313" key="3">
    <source>
        <dbReference type="Proteomes" id="UP001501153"/>
    </source>
</evidence>
<sequence>MKAFTTFRSVSFATAVAVMFVAPAPAQAQQVPNPVTLQKLDAENLRLRVANPAQQASRVEVVALTTGQPLFSQRYTDAAYGHRFNFHDLPTGSYALKLKVGAARYRYTIEVATTPQGTTLHIVEPLPSPTAPAMALSQQ</sequence>
<feature type="chain" id="PRO_5045240206" description="Carboxypeptidase regulatory-like domain-containing protein" evidence="1">
    <location>
        <begin position="29"/>
        <end position="139"/>
    </location>
</feature>
<dbReference type="RefSeq" id="WP_345232683.1">
    <property type="nucleotide sequence ID" value="NZ_BAABGZ010000003.1"/>
</dbReference>
<evidence type="ECO:0000256" key="1">
    <source>
        <dbReference type="SAM" id="SignalP"/>
    </source>
</evidence>
<comment type="caution">
    <text evidence="2">The sequence shown here is derived from an EMBL/GenBank/DDBJ whole genome shotgun (WGS) entry which is preliminary data.</text>
</comment>
<protein>
    <recommendedName>
        <fullName evidence="4">Carboxypeptidase regulatory-like domain-containing protein</fullName>
    </recommendedName>
</protein>
<name>A0ABP8HWM7_9BACT</name>
<evidence type="ECO:0000313" key="2">
    <source>
        <dbReference type="EMBL" id="GAA4346180.1"/>
    </source>
</evidence>
<dbReference type="Proteomes" id="UP001501153">
    <property type="component" value="Unassembled WGS sequence"/>
</dbReference>
<proteinExistence type="predicted"/>
<accession>A0ABP8HWM7</accession>
<reference evidence="3" key="1">
    <citation type="journal article" date="2019" name="Int. J. Syst. Evol. Microbiol.">
        <title>The Global Catalogue of Microorganisms (GCM) 10K type strain sequencing project: providing services to taxonomists for standard genome sequencing and annotation.</title>
        <authorList>
            <consortium name="The Broad Institute Genomics Platform"/>
            <consortium name="The Broad Institute Genome Sequencing Center for Infectious Disease"/>
            <person name="Wu L."/>
            <person name="Ma J."/>
        </authorList>
    </citation>
    <scope>NUCLEOTIDE SEQUENCE [LARGE SCALE GENOMIC DNA]</scope>
    <source>
        <strain evidence="3">JCM 17923</strain>
    </source>
</reference>
<keyword evidence="1" id="KW-0732">Signal</keyword>
<feature type="signal peptide" evidence="1">
    <location>
        <begin position="1"/>
        <end position="28"/>
    </location>
</feature>
<keyword evidence="3" id="KW-1185">Reference proteome</keyword>
<organism evidence="2 3">
    <name type="scientific">Hymenobacter saemangeumensis</name>
    <dbReference type="NCBI Taxonomy" id="1084522"/>
    <lineage>
        <taxon>Bacteria</taxon>
        <taxon>Pseudomonadati</taxon>
        <taxon>Bacteroidota</taxon>
        <taxon>Cytophagia</taxon>
        <taxon>Cytophagales</taxon>
        <taxon>Hymenobacteraceae</taxon>
        <taxon>Hymenobacter</taxon>
    </lineage>
</organism>
<gene>
    <name evidence="2" type="ORF">GCM10023185_00400</name>
</gene>